<accession>A0A8H5C5D4</accession>
<organism evidence="3 4">
    <name type="scientific">Ephemerocybe angulata</name>
    <dbReference type="NCBI Taxonomy" id="980116"/>
    <lineage>
        <taxon>Eukaryota</taxon>
        <taxon>Fungi</taxon>
        <taxon>Dikarya</taxon>
        <taxon>Basidiomycota</taxon>
        <taxon>Agaricomycotina</taxon>
        <taxon>Agaricomycetes</taxon>
        <taxon>Agaricomycetidae</taxon>
        <taxon>Agaricales</taxon>
        <taxon>Agaricineae</taxon>
        <taxon>Psathyrellaceae</taxon>
        <taxon>Ephemerocybe</taxon>
    </lineage>
</organism>
<reference evidence="3 4" key="1">
    <citation type="journal article" date="2020" name="ISME J.">
        <title>Uncovering the hidden diversity of litter-decomposition mechanisms in mushroom-forming fungi.</title>
        <authorList>
            <person name="Floudas D."/>
            <person name="Bentzer J."/>
            <person name="Ahren D."/>
            <person name="Johansson T."/>
            <person name="Persson P."/>
            <person name="Tunlid A."/>
        </authorList>
    </citation>
    <scope>NUCLEOTIDE SEQUENCE [LARGE SCALE GENOMIC DNA]</scope>
    <source>
        <strain evidence="3 4">CBS 175.51</strain>
    </source>
</reference>
<dbReference type="PROSITE" id="PS50812">
    <property type="entry name" value="PWWP"/>
    <property type="match status" value="1"/>
</dbReference>
<dbReference type="Proteomes" id="UP000541558">
    <property type="component" value="Unassembled WGS sequence"/>
</dbReference>
<evidence type="ECO:0000313" key="3">
    <source>
        <dbReference type="EMBL" id="KAF5334267.1"/>
    </source>
</evidence>
<dbReference type="OrthoDB" id="62853at2759"/>
<feature type="compositionally biased region" description="Acidic residues" evidence="1">
    <location>
        <begin position="457"/>
        <end position="467"/>
    </location>
</feature>
<feature type="compositionally biased region" description="Low complexity" evidence="1">
    <location>
        <begin position="182"/>
        <end position="199"/>
    </location>
</feature>
<feature type="compositionally biased region" description="Basic and acidic residues" evidence="1">
    <location>
        <begin position="245"/>
        <end position="256"/>
    </location>
</feature>
<keyword evidence="4" id="KW-1185">Reference proteome</keyword>
<feature type="compositionally biased region" description="Gly residues" evidence="1">
    <location>
        <begin position="440"/>
        <end position="456"/>
    </location>
</feature>
<feature type="domain" description="PWWP" evidence="2">
    <location>
        <begin position="22"/>
        <end position="76"/>
    </location>
</feature>
<dbReference type="SMART" id="SM00293">
    <property type="entry name" value="PWWP"/>
    <property type="match status" value="1"/>
</dbReference>
<evidence type="ECO:0000313" key="4">
    <source>
        <dbReference type="Proteomes" id="UP000541558"/>
    </source>
</evidence>
<proteinExistence type="predicted"/>
<dbReference type="Gene3D" id="2.30.30.140">
    <property type="match status" value="1"/>
</dbReference>
<gene>
    <name evidence="3" type="ORF">D9611_014570</name>
</gene>
<comment type="caution">
    <text evidence="3">The sequence shown here is derived from an EMBL/GenBank/DDBJ whole genome shotgun (WGS) entry which is preliminary data.</text>
</comment>
<evidence type="ECO:0000256" key="1">
    <source>
        <dbReference type="SAM" id="MobiDB-lite"/>
    </source>
</evidence>
<feature type="region of interest" description="Disordered" evidence="1">
    <location>
        <begin position="135"/>
        <end position="289"/>
    </location>
</feature>
<dbReference type="InterPro" id="IPR035503">
    <property type="entry name" value="IOC4-like_PWWP"/>
</dbReference>
<name>A0A8H5C5D4_9AGAR</name>
<feature type="compositionally biased region" description="Acidic residues" evidence="1">
    <location>
        <begin position="137"/>
        <end position="152"/>
    </location>
</feature>
<dbReference type="InterPro" id="IPR000313">
    <property type="entry name" value="PWWP_dom"/>
</dbReference>
<feature type="compositionally biased region" description="Basic and acidic residues" evidence="1">
    <location>
        <begin position="468"/>
        <end position="480"/>
    </location>
</feature>
<protein>
    <recommendedName>
        <fullName evidence="2">PWWP domain-containing protein</fullName>
    </recommendedName>
</protein>
<dbReference type="Pfam" id="PF00855">
    <property type="entry name" value="PWWP"/>
    <property type="match status" value="1"/>
</dbReference>
<feature type="compositionally biased region" description="Basic and acidic residues" evidence="1">
    <location>
        <begin position="276"/>
        <end position="289"/>
    </location>
</feature>
<dbReference type="EMBL" id="JAACJK010000073">
    <property type="protein sequence ID" value="KAF5334267.1"/>
    <property type="molecule type" value="Genomic_DNA"/>
</dbReference>
<dbReference type="SUPFAM" id="SSF63748">
    <property type="entry name" value="Tudor/PWWP/MBT"/>
    <property type="match status" value="1"/>
</dbReference>
<feature type="region of interest" description="Disordered" evidence="1">
    <location>
        <begin position="382"/>
        <end position="487"/>
    </location>
</feature>
<dbReference type="CDD" id="cd05840">
    <property type="entry name" value="PWWP_ScIOC4-like"/>
    <property type="match status" value="1"/>
</dbReference>
<evidence type="ECO:0000259" key="2">
    <source>
        <dbReference type="PROSITE" id="PS50812"/>
    </source>
</evidence>
<dbReference type="AlphaFoldDB" id="A0A8H5C5D4"/>
<feature type="compositionally biased region" description="Basic and acidic residues" evidence="1">
    <location>
        <begin position="382"/>
        <end position="437"/>
    </location>
</feature>
<sequence length="555" mass="59266">MSAKRSSGSAVRAAREPSVYHVGDVVLGKVRGYAPWPGIVSNPDSVPENVKADRPANKKATFYCIRFFPNNEYSWLLEKDISRLQPHEIEAYITEPTKKKAKPDLLEAYRIAQDPTAWLAKMDALAAQALAAASASDGEDEDAEADVDELESDANNTASSKSKKRKRDTVSEGGAKAKKAPKVSTSTASAKKSKTASAKGRGKNGAKSKAMVESEDEGEHGPSASGVEDEDAVGPSAKKTKKASAAKEAKEGRDGEGSPPPTKRQKRVNAAAAAAAEKEAEESNHDPEAVQVRDWRHKLQKMFLGKVLPKDEGMPEIDELFRTVEAKEDITIEQLQFSKIGKVMRHIAALPAGKVPRDAEFRFRERARALVERWQAILTKSKLEGEGEKGESKGGSPAKEDEKEKEKEKSSPSVAERKEKKGAKKGKENVKEEEKVNGENGVGEEGAIGAGAGAAGGEEDGEGEVDGEGEKDGEGEREVVEGTGALDLNKGGQSSFFLFDFAVFGEGRGGEGMWVWDAVMADAPAVEGAEDAEVALEGAVEAVGGPEKDFEMAEA</sequence>